<evidence type="ECO:0000313" key="2">
    <source>
        <dbReference type="Proteomes" id="UP000235826"/>
    </source>
</evidence>
<evidence type="ECO:0000313" key="1">
    <source>
        <dbReference type="EMBL" id="AUP80275.1"/>
    </source>
</evidence>
<dbReference type="KEGG" id="fek:C1H87_16810"/>
<accession>A0A2K9PT93</accession>
<reference evidence="1 2" key="1">
    <citation type="submission" date="2018-01" db="EMBL/GenBank/DDBJ databases">
        <title>Complete genome sequence of Flavivirga eckloniae ECD14 isolated from seaweed Ecklonia cava.</title>
        <authorList>
            <person name="Lee J.H."/>
            <person name="Baik K.S."/>
            <person name="Seong C.N."/>
        </authorList>
    </citation>
    <scope>NUCLEOTIDE SEQUENCE [LARGE SCALE GENOMIC DNA]</scope>
    <source>
        <strain evidence="1 2">ECD14</strain>
    </source>
</reference>
<keyword evidence="2" id="KW-1185">Reference proteome</keyword>
<dbReference type="RefSeq" id="WP_102756927.1">
    <property type="nucleotide sequence ID" value="NZ_CP025791.1"/>
</dbReference>
<gene>
    <name evidence="1" type="ORF">C1H87_16810</name>
</gene>
<name>A0A2K9PT93_9FLAO</name>
<organism evidence="1 2">
    <name type="scientific">Flavivirga eckloniae</name>
    <dbReference type="NCBI Taxonomy" id="1803846"/>
    <lineage>
        <taxon>Bacteria</taxon>
        <taxon>Pseudomonadati</taxon>
        <taxon>Bacteroidota</taxon>
        <taxon>Flavobacteriia</taxon>
        <taxon>Flavobacteriales</taxon>
        <taxon>Flavobacteriaceae</taxon>
        <taxon>Flavivirga</taxon>
    </lineage>
</organism>
<proteinExistence type="predicted"/>
<dbReference type="AlphaFoldDB" id="A0A2K9PT93"/>
<protein>
    <submittedName>
        <fullName evidence="1">Uncharacterized protein</fullName>
    </submittedName>
</protein>
<sequence>MKSNSKNYKIWFYSERSLDDLAEIFFKKGLIGEFECDYENVYEWIEAKSTNSSVEFNISRKHSYLQDFEEGSENQLKSNLEEPITLMLMYDDTEPSDIEIETIANQINLILTTSVYLGMVNYLGGDDYEYLKIKEIT</sequence>
<dbReference type="Proteomes" id="UP000235826">
    <property type="component" value="Chromosome"/>
</dbReference>
<dbReference type="EMBL" id="CP025791">
    <property type="protein sequence ID" value="AUP80275.1"/>
    <property type="molecule type" value="Genomic_DNA"/>
</dbReference>
<dbReference type="OrthoDB" id="1163467at2"/>